<protein>
    <submittedName>
        <fullName evidence="2">Uncharacterized protein</fullName>
    </submittedName>
</protein>
<feature type="region of interest" description="Disordered" evidence="1">
    <location>
        <begin position="1"/>
        <end position="22"/>
    </location>
</feature>
<dbReference type="HOGENOM" id="CLU_1548146_0_0_1"/>
<evidence type="ECO:0000256" key="1">
    <source>
        <dbReference type="SAM" id="MobiDB-lite"/>
    </source>
</evidence>
<evidence type="ECO:0000313" key="3">
    <source>
        <dbReference type="Proteomes" id="UP000008370"/>
    </source>
</evidence>
<accession>K5W4A3</accession>
<dbReference type="EMBL" id="JH930470">
    <property type="protein sequence ID" value="EKM58738.1"/>
    <property type="molecule type" value="Genomic_DNA"/>
</dbReference>
<evidence type="ECO:0000313" key="2">
    <source>
        <dbReference type="EMBL" id="EKM58738.1"/>
    </source>
</evidence>
<dbReference type="InParanoid" id="K5W4A3"/>
<sequence length="173" mass="20047">MHKRACAVGSTTRQELAETNPQAHDEMTAIGKWLTYWRSTLFEYGLYAMDLANHPPERLATHIAFVEFIFGEPRGRHRLLQMHAAMVIPRERFIDMMQEQGVTKTYVDDNRGPDVLQITFVVNGHIRTLWAAIGDLESWRNEDKAISRRRAQQWAEVLSEKLERGRPSISNEL</sequence>
<dbReference type="GeneID" id="18915712"/>
<organism evidence="2 3">
    <name type="scientific">Phanerochaete carnosa (strain HHB-10118-sp)</name>
    <name type="common">White-rot fungus</name>
    <name type="synonym">Peniophora carnosa</name>
    <dbReference type="NCBI Taxonomy" id="650164"/>
    <lineage>
        <taxon>Eukaryota</taxon>
        <taxon>Fungi</taxon>
        <taxon>Dikarya</taxon>
        <taxon>Basidiomycota</taxon>
        <taxon>Agaricomycotina</taxon>
        <taxon>Agaricomycetes</taxon>
        <taxon>Polyporales</taxon>
        <taxon>Phanerochaetaceae</taxon>
        <taxon>Phanerochaete</taxon>
    </lineage>
</organism>
<keyword evidence="3" id="KW-1185">Reference proteome</keyword>
<dbReference type="OrthoDB" id="2785376at2759"/>
<feature type="compositionally biased region" description="Polar residues" evidence="1">
    <location>
        <begin position="9"/>
        <end position="22"/>
    </location>
</feature>
<reference evidence="2 3" key="1">
    <citation type="journal article" date="2012" name="BMC Genomics">
        <title>Comparative genomics of the white-rot fungi, Phanerochaete carnosa and P. chrysosporium, to elucidate the genetic basis of the distinct wood types they colonize.</title>
        <authorList>
            <person name="Suzuki H."/>
            <person name="MacDonald J."/>
            <person name="Syed K."/>
            <person name="Salamov A."/>
            <person name="Hori C."/>
            <person name="Aerts A."/>
            <person name="Henrissat B."/>
            <person name="Wiebenga A."/>
            <person name="vanKuyk P.A."/>
            <person name="Barry K."/>
            <person name="Lindquist E."/>
            <person name="LaButti K."/>
            <person name="Lapidus A."/>
            <person name="Lucas S."/>
            <person name="Coutinho P."/>
            <person name="Gong Y."/>
            <person name="Samejima M."/>
            <person name="Mahadevan R."/>
            <person name="Abou-Zaid M."/>
            <person name="de Vries R.P."/>
            <person name="Igarashi K."/>
            <person name="Yadav J.S."/>
            <person name="Grigoriev I.V."/>
            <person name="Master E.R."/>
        </authorList>
    </citation>
    <scope>NUCLEOTIDE SEQUENCE [LARGE SCALE GENOMIC DNA]</scope>
    <source>
        <strain evidence="2 3">HHB-10118-sp</strain>
    </source>
</reference>
<dbReference type="RefSeq" id="XP_007394033.1">
    <property type="nucleotide sequence ID" value="XM_007393971.1"/>
</dbReference>
<dbReference type="AlphaFoldDB" id="K5W4A3"/>
<gene>
    <name evidence="2" type="ORF">PHACADRAFT_253233</name>
</gene>
<dbReference type="Proteomes" id="UP000008370">
    <property type="component" value="Unassembled WGS sequence"/>
</dbReference>
<dbReference type="KEGG" id="pco:PHACADRAFT_253233"/>
<proteinExistence type="predicted"/>
<name>K5W4A3_PHACS</name>